<dbReference type="SUPFAM" id="SSF53187">
    <property type="entry name" value="Zn-dependent exopeptidases"/>
    <property type="match status" value="1"/>
</dbReference>
<evidence type="ECO:0000256" key="1">
    <source>
        <dbReference type="ARBA" id="ARBA00022801"/>
    </source>
</evidence>
<protein>
    <submittedName>
        <fullName evidence="2">Acetylornithine deacetylase</fullName>
    </submittedName>
</protein>
<dbReference type="Gene3D" id="3.30.70.360">
    <property type="match status" value="1"/>
</dbReference>
<accession>A0A2U1V2B3</accession>
<evidence type="ECO:0000313" key="2">
    <source>
        <dbReference type="EMBL" id="PWC28057.1"/>
    </source>
</evidence>
<comment type="caution">
    <text evidence="2">The sequence shown here is derived from an EMBL/GenBank/DDBJ whole genome shotgun (WGS) entry which is preliminary data.</text>
</comment>
<dbReference type="Pfam" id="PF01546">
    <property type="entry name" value="Peptidase_M20"/>
    <property type="match status" value="1"/>
</dbReference>
<keyword evidence="3" id="KW-1185">Reference proteome</keyword>
<dbReference type="GO" id="GO:0016787">
    <property type="term" value="F:hydrolase activity"/>
    <property type="evidence" value="ECO:0007669"/>
    <property type="project" value="InterPro"/>
</dbReference>
<name>A0A2U1V2B3_9PROT</name>
<reference evidence="3" key="1">
    <citation type="submission" date="2017-10" db="EMBL/GenBank/DDBJ databases">
        <authorList>
            <person name="Toshchakov S.V."/>
            <person name="Goeva M.A."/>
        </authorList>
    </citation>
    <scope>NUCLEOTIDE SEQUENCE [LARGE SCALE GENOMIC DNA]</scope>
    <source>
        <strain evidence="3">JR1/69-1-13</strain>
    </source>
</reference>
<dbReference type="Gene3D" id="3.40.630.10">
    <property type="entry name" value="Zn peptidases"/>
    <property type="match status" value="1"/>
</dbReference>
<dbReference type="InterPro" id="IPR002933">
    <property type="entry name" value="Peptidase_M20"/>
</dbReference>
<dbReference type="Proteomes" id="UP000245048">
    <property type="component" value="Unassembled WGS sequence"/>
</dbReference>
<evidence type="ECO:0000313" key="3">
    <source>
        <dbReference type="Proteomes" id="UP000245048"/>
    </source>
</evidence>
<dbReference type="OrthoDB" id="7055905at2"/>
<organism evidence="2 3">
    <name type="scientific">Teichococcus aestuarii</name>
    <dbReference type="NCBI Taxonomy" id="568898"/>
    <lineage>
        <taxon>Bacteria</taxon>
        <taxon>Pseudomonadati</taxon>
        <taxon>Pseudomonadota</taxon>
        <taxon>Alphaproteobacteria</taxon>
        <taxon>Acetobacterales</taxon>
        <taxon>Roseomonadaceae</taxon>
        <taxon>Roseomonas</taxon>
    </lineage>
</organism>
<dbReference type="EMBL" id="PDOA01000009">
    <property type="protein sequence ID" value="PWC28057.1"/>
    <property type="molecule type" value="Genomic_DNA"/>
</dbReference>
<dbReference type="AlphaFoldDB" id="A0A2U1V2B3"/>
<proteinExistence type="predicted"/>
<sequence>MALRRPGRRTGRRLADRGEAGLMPWHEQTSFDSGDDLAIDRLSLAAPLLGATGWIDGLARLVGLDLSVGEAPSARTALAHTALAQTLQEMFAPLGFNLRRIAPPGEARGDEAAQMEPAPASLVAARRTGRPVCSIHMPLSVAAPDPRWTRPPHALTRRGSQLFGCGTRGGQGAIAAVWAALRAADAVGLPLRFDPVLLFTPHDDSGAVLRHLCEQGEVRGHFLSLGGMAAPRIWAGALGLLTVELRIDGAADAEATLPVLARLAELQHQVSQRLSTLPAAPEGEGTQLSAQLSVASVSMSPDGGMRRRCTVVVQRRFTPEEGAEAALEELRAAMAGLEVPGCALECRMVRHLPAALAPEEGPHGARWQRALSWGFGFAPDGFRRASSLEGSAFGFVQQAGVQEILVGGLTRPGQRQEAVNEFTTVEDVEALGRAVLAYLADAPEQPLDGF</sequence>
<keyword evidence="1" id="KW-0378">Hydrolase</keyword>
<gene>
    <name evidence="2" type="ORF">CR165_13965</name>
</gene>